<evidence type="ECO:0000313" key="2">
    <source>
        <dbReference type="Proteomes" id="UP000622405"/>
    </source>
</evidence>
<name>A0ABR6YZ00_9FIRM</name>
<dbReference type="Proteomes" id="UP000622405">
    <property type="component" value="Unassembled WGS sequence"/>
</dbReference>
<organism evidence="1 2">
    <name type="scientific">Acetobacterium malicum</name>
    <dbReference type="NCBI Taxonomy" id="52692"/>
    <lineage>
        <taxon>Bacteria</taxon>
        <taxon>Bacillati</taxon>
        <taxon>Bacillota</taxon>
        <taxon>Clostridia</taxon>
        <taxon>Eubacteriales</taxon>
        <taxon>Eubacteriaceae</taxon>
        <taxon>Acetobacterium</taxon>
    </lineage>
</organism>
<comment type="caution">
    <text evidence="1">The sequence shown here is derived from an EMBL/GenBank/DDBJ whole genome shotgun (WGS) entry which is preliminary data.</text>
</comment>
<accession>A0ABR6YZ00</accession>
<dbReference type="NCBIfam" id="NF045650">
    <property type="entry name" value="CD1247_Nterm"/>
    <property type="match status" value="1"/>
</dbReference>
<sequence>MKYINEKVAYTKGLVDGLELDQASNEGKVLVQVLDILEDIVDALDGITEAQEELEEYVEMVDDDLSDLEEFILDEDFSDDDEFEFDEEDYYEIICPECGNIYITEFEAFENNAVVCPDCGAPFKLNEEVASCCGEDGCDCHQEI</sequence>
<gene>
    <name evidence="1" type="ORF">GH811_10605</name>
</gene>
<dbReference type="EMBL" id="WJBE01000008">
    <property type="protein sequence ID" value="MBC3900067.1"/>
    <property type="molecule type" value="Genomic_DNA"/>
</dbReference>
<dbReference type="RefSeq" id="WP_186894415.1">
    <property type="nucleotide sequence ID" value="NZ_WJBE01000008.1"/>
</dbReference>
<reference evidence="1 2" key="1">
    <citation type="journal article" date="2020" name="mSystems">
        <title>Defining Genomic and Predicted Metabolic Features of the Acetobacterium Genus.</title>
        <authorList>
            <person name="Ross D.E."/>
            <person name="Marshall C.W."/>
            <person name="Gulliver D."/>
            <person name="May H.D."/>
            <person name="Norman R.S."/>
        </authorList>
    </citation>
    <scope>NUCLEOTIDE SEQUENCE [LARGE SCALE GENOMIC DNA]</scope>
    <source>
        <strain evidence="1 2">DSM 4132</strain>
    </source>
</reference>
<keyword evidence="2" id="KW-1185">Reference proteome</keyword>
<proteinExistence type="predicted"/>
<dbReference type="InterPro" id="IPR054688">
    <property type="entry name" value="CD1247_N"/>
</dbReference>
<protein>
    <submittedName>
        <fullName evidence="1">Transcriptional regulator</fullName>
    </submittedName>
</protein>
<evidence type="ECO:0000313" key="1">
    <source>
        <dbReference type="EMBL" id="MBC3900067.1"/>
    </source>
</evidence>